<dbReference type="Proteomes" id="UP000321310">
    <property type="component" value="Unassembled WGS sequence"/>
</dbReference>
<dbReference type="AlphaFoldDB" id="A0A5C7DNF3"/>
<keyword evidence="1" id="KW-0812">Transmembrane</keyword>
<evidence type="ECO:0000313" key="3">
    <source>
        <dbReference type="Proteomes" id="UP000321310"/>
    </source>
</evidence>
<keyword evidence="1" id="KW-1133">Transmembrane helix</keyword>
<evidence type="ECO:0000256" key="1">
    <source>
        <dbReference type="SAM" id="Phobius"/>
    </source>
</evidence>
<accession>A0A5C7DNF3</accession>
<reference evidence="2 3" key="1">
    <citation type="submission" date="2019-07" db="EMBL/GenBank/DDBJ databases">
        <title>Rapid identification of Enteric Bacteria from Whole Genome Sequences (WGS) using Average Nucleotide Identity (ANI).</title>
        <authorList>
            <person name="Lane C."/>
        </authorList>
    </citation>
    <scope>NUCLEOTIDE SEQUENCE [LARGE SCALE GENOMIC DNA]</scope>
    <source>
        <strain evidence="2 3">2016D-0250</strain>
    </source>
</reference>
<dbReference type="RefSeq" id="WP_147574752.1">
    <property type="nucleotide sequence ID" value="NZ_VOWB01000008.1"/>
</dbReference>
<dbReference type="EMBL" id="VOWB01000008">
    <property type="protein sequence ID" value="TXE84750.1"/>
    <property type="molecule type" value="Genomic_DNA"/>
</dbReference>
<name>A0A5C7DNF3_9BACT</name>
<gene>
    <name evidence="2" type="ORF">FPD46_00510</name>
</gene>
<proteinExistence type="predicted"/>
<organism evidence="2 3">
    <name type="scientific">Campylobacter peloridis</name>
    <dbReference type="NCBI Taxonomy" id="488546"/>
    <lineage>
        <taxon>Bacteria</taxon>
        <taxon>Pseudomonadati</taxon>
        <taxon>Campylobacterota</taxon>
        <taxon>Epsilonproteobacteria</taxon>
        <taxon>Campylobacterales</taxon>
        <taxon>Campylobacteraceae</taxon>
        <taxon>Campylobacter</taxon>
    </lineage>
</organism>
<feature type="transmembrane region" description="Helical" evidence="1">
    <location>
        <begin position="20"/>
        <end position="37"/>
    </location>
</feature>
<comment type="caution">
    <text evidence="2">The sequence shown here is derived from an EMBL/GenBank/DDBJ whole genome shotgun (WGS) entry which is preliminary data.</text>
</comment>
<keyword evidence="1" id="KW-0472">Membrane</keyword>
<evidence type="ECO:0000313" key="2">
    <source>
        <dbReference type="EMBL" id="TXE84750.1"/>
    </source>
</evidence>
<feature type="transmembrane region" description="Helical" evidence="1">
    <location>
        <begin position="49"/>
        <end position="69"/>
    </location>
</feature>
<sequence length="175" mass="20635">MKLIKSLKNKIIFSQTSFDISMVLAIFSPIFIVPFLICLSDLEENSKSQIILAFVFICLYITFVLALCLKEEFEKSSYDFISKFNKTLEIELKYELEKINYSIDINAINFISFALIKCKNDYEKGKIDKDFINKTKKYYIKLFKKLIAEELKLQNKELILKSNQNEILKIVQDRH</sequence>
<protein>
    <submittedName>
        <fullName evidence="2">Uncharacterized protein</fullName>
    </submittedName>
</protein>